<evidence type="ECO:0000313" key="12">
    <source>
        <dbReference type="EMBL" id="WIY24271.1"/>
    </source>
</evidence>
<evidence type="ECO:0000256" key="7">
    <source>
        <dbReference type="RuleBase" id="RU369025"/>
    </source>
</evidence>
<comment type="subunit">
    <text evidence="7">Homoheptamer.</text>
</comment>
<keyword evidence="4 7" id="KW-0812">Transmembrane</keyword>
<feature type="domain" description="Mechanosensitive ion channel MscS C-terminal" evidence="10">
    <location>
        <begin position="339"/>
        <end position="421"/>
    </location>
</feature>
<feature type="domain" description="Mechanosensitive ion channel MscS" evidence="9">
    <location>
        <begin position="266"/>
        <end position="332"/>
    </location>
</feature>
<feature type="chain" id="PRO_5040889846" description="Small-conductance mechanosensitive channel" evidence="8">
    <location>
        <begin position="29"/>
        <end position="436"/>
    </location>
</feature>
<keyword evidence="3" id="KW-1003">Cell membrane</keyword>
<keyword evidence="7" id="KW-0813">Transport</keyword>
<dbReference type="SUPFAM" id="SSF50182">
    <property type="entry name" value="Sm-like ribonucleoproteins"/>
    <property type="match status" value="1"/>
</dbReference>
<comment type="similarity">
    <text evidence="2 7">Belongs to the MscS (TC 1.A.23) family.</text>
</comment>
<evidence type="ECO:0000256" key="4">
    <source>
        <dbReference type="ARBA" id="ARBA00022692"/>
    </source>
</evidence>
<dbReference type="AlphaFoldDB" id="A0A9Y2P059"/>
<comment type="function">
    <text evidence="7">Mechanosensitive channel that participates in the regulation of osmotic pressure changes within the cell, opening in response to stretch forces in the membrane lipid bilayer, without the need for other proteins. Contributes to normal resistance to hypoosmotic shock. Forms an ion channel of 1.0 nanosiemens conductance with a slight preference for anions.</text>
</comment>
<feature type="transmembrane region" description="Helical" evidence="7">
    <location>
        <begin position="221"/>
        <end position="243"/>
    </location>
</feature>
<dbReference type="GO" id="GO:0008381">
    <property type="term" value="F:mechanosensitive monoatomic ion channel activity"/>
    <property type="evidence" value="ECO:0007669"/>
    <property type="project" value="InterPro"/>
</dbReference>
<keyword evidence="6 7" id="KW-0472">Membrane</keyword>
<dbReference type="InterPro" id="IPR006685">
    <property type="entry name" value="MscS_channel_2nd"/>
</dbReference>
<dbReference type="InterPro" id="IPR010920">
    <property type="entry name" value="LSM_dom_sf"/>
</dbReference>
<feature type="transmembrane region" description="Helical" evidence="7">
    <location>
        <begin position="177"/>
        <end position="200"/>
    </location>
</feature>
<evidence type="ECO:0000256" key="6">
    <source>
        <dbReference type="ARBA" id="ARBA00023136"/>
    </source>
</evidence>
<evidence type="ECO:0000313" key="13">
    <source>
        <dbReference type="Proteomes" id="UP001238334"/>
    </source>
</evidence>
<evidence type="ECO:0000259" key="9">
    <source>
        <dbReference type="Pfam" id="PF00924"/>
    </source>
</evidence>
<evidence type="ECO:0000256" key="5">
    <source>
        <dbReference type="ARBA" id="ARBA00022989"/>
    </source>
</evidence>
<dbReference type="GO" id="GO:0005886">
    <property type="term" value="C:plasma membrane"/>
    <property type="evidence" value="ECO:0007669"/>
    <property type="project" value="UniProtKB-SubCell"/>
</dbReference>
<feature type="transmembrane region" description="Helical" evidence="7">
    <location>
        <begin position="249"/>
        <end position="268"/>
    </location>
</feature>
<proteinExistence type="inferred from homology"/>
<keyword evidence="13" id="KW-1185">Reference proteome</keyword>
<dbReference type="InterPro" id="IPR023408">
    <property type="entry name" value="MscS_beta-dom_sf"/>
</dbReference>
<comment type="caution">
    <text evidence="7">Lacks conserved residue(s) required for the propagation of feature annotation.</text>
</comment>
<keyword evidence="7" id="KW-0997">Cell inner membrane</keyword>
<dbReference type="InterPro" id="IPR011066">
    <property type="entry name" value="MscS_channel_C_sf"/>
</dbReference>
<keyword evidence="7" id="KW-0407">Ion channel</keyword>
<dbReference type="InterPro" id="IPR045275">
    <property type="entry name" value="MscS_archaea/bacteria_type"/>
</dbReference>
<dbReference type="Gene3D" id="1.10.287.1260">
    <property type="match status" value="1"/>
</dbReference>
<organism evidence="12 13">
    <name type="scientific">Parasedimentitalea psychrophila</name>
    <dbReference type="NCBI Taxonomy" id="2997337"/>
    <lineage>
        <taxon>Bacteria</taxon>
        <taxon>Pseudomonadati</taxon>
        <taxon>Pseudomonadota</taxon>
        <taxon>Alphaproteobacteria</taxon>
        <taxon>Rhodobacterales</taxon>
        <taxon>Paracoccaceae</taxon>
        <taxon>Parasedimentitalea</taxon>
    </lineage>
</organism>
<keyword evidence="5 7" id="KW-1133">Transmembrane helix</keyword>
<dbReference type="Gene3D" id="2.30.30.60">
    <property type="match status" value="1"/>
</dbReference>
<evidence type="ECO:0000259" key="10">
    <source>
        <dbReference type="Pfam" id="PF21082"/>
    </source>
</evidence>
<dbReference type="SUPFAM" id="SSF82861">
    <property type="entry name" value="Mechanosensitive channel protein MscS (YggB), transmembrane region"/>
    <property type="match status" value="1"/>
</dbReference>
<dbReference type="Pfam" id="PF21088">
    <property type="entry name" value="MS_channel_1st"/>
    <property type="match status" value="1"/>
</dbReference>
<feature type="domain" description="Mechanosensitive ion channel transmembrane helices 2/3" evidence="11">
    <location>
        <begin position="228"/>
        <end position="265"/>
    </location>
</feature>
<dbReference type="InterPro" id="IPR011014">
    <property type="entry name" value="MscS_channel_TM-2"/>
</dbReference>
<comment type="subcellular location">
    <subcellularLocation>
        <location evidence="7">Cell inner membrane</location>
        <topology evidence="7">Multi-pass membrane protein</topology>
    </subcellularLocation>
    <subcellularLocation>
        <location evidence="1">Cell membrane</location>
        <topology evidence="1">Multi-pass membrane protein</topology>
    </subcellularLocation>
</comment>
<dbReference type="PANTHER" id="PTHR30221:SF1">
    <property type="entry name" value="SMALL-CONDUCTANCE MECHANOSENSITIVE CHANNEL"/>
    <property type="match status" value="1"/>
</dbReference>
<dbReference type="Pfam" id="PF00924">
    <property type="entry name" value="MS_channel_2nd"/>
    <property type="match status" value="1"/>
</dbReference>
<evidence type="ECO:0000256" key="8">
    <source>
        <dbReference type="SAM" id="SignalP"/>
    </source>
</evidence>
<feature type="signal peptide" evidence="8">
    <location>
        <begin position="1"/>
        <end position="28"/>
    </location>
</feature>
<reference evidence="12 13" key="1">
    <citation type="submission" date="2023-06" db="EMBL/GenBank/DDBJ databases">
        <title>Parasedimentitalea psychrophila sp. nov., a psychrophilic bacterium isolated from deep-sea sediment.</title>
        <authorList>
            <person name="Li A."/>
        </authorList>
    </citation>
    <scope>NUCLEOTIDE SEQUENCE [LARGE SCALE GENOMIC DNA]</scope>
    <source>
        <strain evidence="12 13">QS115</strain>
    </source>
</reference>
<dbReference type="SUPFAM" id="SSF82689">
    <property type="entry name" value="Mechanosensitive channel protein MscS (YggB), C-terminal domain"/>
    <property type="match status" value="1"/>
</dbReference>
<dbReference type="Gene3D" id="3.30.70.100">
    <property type="match status" value="1"/>
</dbReference>
<evidence type="ECO:0000259" key="11">
    <source>
        <dbReference type="Pfam" id="PF21088"/>
    </source>
</evidence>
<dbReference type="InterPro" id="IPR049142">
    <property type="entry name" value="MS_channel_1st"/>
</dbReference>
<dbReference type="Proteomes" id="UP001238334">
    <property type="component" value="Chromosome"/>
</dbReference>
<name>A0A9Y2P059_9RHOB</name>
<dbReference type="InterPro" id="IPR049278">
    <property type="entry name" value="MS_channel_C"/>
</dbReference>
<dbReference type="Pfam" id="PF21082">
    <property type="entry name" value="MS_channel_3rd"/>
    <property type="match status" value="1"/>
</dbReference>
<dbReference type="EMBL" id="CP127247">
    <property type="protein sequence ID" value="WIY24271.1"/>
    <property type="molecule type" value="Genomic_DNA"/>
</dbReference>
<keyword evidence="7" id="KW-0406">Ion transport</keyword>
<gene>
    <name evidence="12" type="ORF">QPJ95_16950</name>
</gene>
<dbReference type="PANTHER" id="PTHR30221">
    <property type="entry name" value="SMALL-CONDUCTANCE MECHANOSENSITIVE CHANNEL"/>
    <property type="match status" value="1"/>
</dbReference>
<sequence>MKYLASHTKHVILLFLSYLVCSVTLAQAQENQPNVTTKAFASLERSQNGTVSEDELSIYLVPLTAENLSLVADARQSHLQSRMEALAQINIALNSASDGQAEELRARHVVKLEAMSATATNYEMVLGAWEQKGGSDADLQQHRLFASALAAGTLRATDTKTLLRIALNWLTAPDGGVWVLLMLLAILTSIWAMMFLAKLVRNMVRRGLEKVSTLSLLLKSFIVTTVYWLVFALGILIVLGLFGVNVTPLFAVFGGLSFILGFALQDTLGNLASGLMIMVLKPFDTGDYIHTAGVSGTLDAMSVVSTRIRTFDNQVIVVPNSKIWGDVITNVSTSAERRVDLVFGIGYSDNTAQAIEVLSSLVQAHDLCLLDPGPEIFVGELGESSVNIFCRPWVKSDDYWTVFWDLTGQAKEQFDATGISIPFPQRDVHLIPVPQE</sequence>
<evidence type="ECO:0000256" key="2">
    <source>
        <dbReference type="ARBA" id="ARBA00008017"/>
    </source>
</evidence>
<accession>A0A9Y2P059</accession>
<evidence type="ECO:0000256" key="3">
    <source>
        <dbReference type="ARBA" id="ARBA00022475"/>
    </source>
</evidence>
<evidence type="ECO:0000256" key="1">
    <source>
        <dbReference type="ARBA" id="ARBA00004651"/>
    </source>
</evidence>
<protein>
    <recommendedName>
        <fullName evidence="7">Small-conductance mechanosensitive channel</fullName>
    </recommendedName>
</protein>
<dbReference type="RefSeq" id="WP_270919563.1">
    <property type="nucleotide sequence ID" value="NZ_CP127247.1"/>
</dbReference>
<keyword evidence="8" id="KW-0732">Signal</keyword>
<dbReference type="KEGG" id="ppso:QPJ95_16950"/>